<gene>
    <name evidence="2" type="ORF">SAMN02745225_00230</name>
</gene>
<evidence type="ECO:0000313" key="3">
    <source>
        <dbReference type="Proteomes" id="UP000184295"/>
    </source>
</evidence>
<dbReference type="InterPro" id="IPR025498">
    <property type="entry name" value="DUF4389"/>
</dbReference>
<keyword evidence="1" id="KW-0812">Transmembrane</keyword>
<feature type="transmembrane region" description="Helical" evidence="1">
    <location>
        <begin position="150"/>
        <end position="175"/>
    </location>
</feature>
<name>A0A1M4SED9_9ACTN</name>
<keyword evidence="1" id="KW-1133">Transmembrane helix</keyword>
<evidence type="ECO:0008006" key="4">
    <source>
        <dbReference type="Google" id="ProtNLM"/>
    </source>
</evidence>
<dbReference type="OrthoDB" id="156718at2"/>
<reference evidence="3" key="1">
    <citation type="submission" date="2016-11" db="EMBL/GenBank/DDBJ databases">
        <authorList>
            <person name="Varghese N."/>
            <person name="Submissions S."/>
        </authorList>
    </citation>
    <scope>NUCLEOTIDE SEQUENCE [LARGE SCALE GENOMIC DNA]</scope>
    <source>
        <strain evidence="3">DSM 19514</strain>
    </source>
</reference>
<accession>A0A1M4SED9</accession>
<feature type="transmembrane region" description="Helical" evidence="1">
    <location>
        <begin position="69"/>
        <end position="90"/>
    </location>
</feature>
<sequence length="288" mass="31663">MSYVYEDNVARPTDLEVSYEGYVSRISVGLRFVLALPHIFLYLVLSLVVGFAAPFIWLATLVMGRLPKFGVNVFAYLTGYYARLISYLYFLSNKYPPLLGAAEDYPVKVEFTPAKMGRLSILFRAVLAWPALFIGQLLSSGLFFVGVVEWAMVVILGEVPISIFLANYAAIRFIIRAQAWLLMLSSIYPNGLFGEDFRVQIARDVSKELYSLDAGSKVVPKFSEEKLQSHTKTSKVLVAGMLVVGLVVSAATQGSSISASTSTSSSITQFHNSKITQSHSSKSLVIAP</sequence>
<dbReference type="EMBL" id="FQUL01000002">
    <property type="protein sequence ID" value="SHE30387.1"/>
    <property type="molecule type" value="Genomic_DNA"/>
</dbReference>
<keyword evidence="3" id="KW-1185">Reference proteome</keyword>
<feature type="transmembrane region" description="Helical" evidence="1">
    <location>
        <begin position="121"/>
        <end position="144"/>
    </location>
</feature>
<evidence type="ECO:0000256" key="1">
    <source>
        <dbReference type="SAM" id="Phobius"/>
    </source>
</evidence>
<proteinExistence type="predicted"/>
<feature type="transmembrane region" description="Helical" evidence="1">
    <location>
        <begin position="39"/>
        <end position="63"/>
    </location>
</feature>
<evidence type="ECO:0000313" key="2">
    <source>
        <dbReference type="EMBL" id="SHE30387.1"/>
    </source>
</evidence>
<organism evidence="2 3">
    <name type="scientific">Ferrithrix thermotolerans DSM 19514</name>
    <dbReference type="NCBI Taxonomy" id="1121881"/>
    <lineage>
        <taxon>Bacteria</taxon>
        <taxon>Bacillati</taxon>
        <taxon>Actinomycetota</taxon>
        <taxon>Acidimicrobiia</taxon>
        <taxon>Acidimicrobiales</taxon>
        <taxon>Acidimicrobiaceae</taxon>
        <taxon>Ferrithrix</taxon>
    </lineage>
</organism>
<keyword evidence="1" id="KW-0472">Membrane</keyword>
<dbReference type="RefSeq" id="WP_072787914.1">
    <property type="nucleotide sequence ID" value="NZ_FQUL01000002.1"/>
</dbReference>
<dbReference type="AlphaFoldDB" id="A0A1M4SED9"/>
<dbReference type="STRING" id="1121881.SAMN02745225_00230"/>
<dbReference type="Proteomes" id="UP000184295">
    <property type="component" value="Unassembled WGS sequence"/>
</dbReference>
<dbReference type="Pfam" id="PF14333">
    <property type="entry name" value="DUF4389"/>
    <property type="match status" value="2"/>
</dbReference>
<protein>
    <recommendedName>
        <fullName evidence="4">DUF4389 domain-containing protein</fullName>
    </recommendedName>
</protein>